<name>A0ABU1RUT5_9GAMM</name>
<comment type="subcellular location">
    <subcellularLocation>
        <location evidence="1">Cell membrane</location>
        <topology evidence="1">Multi-pass membrane protein</topology>
    </subcellularLocation>
</comment>
<dbReference type="PANTHER" id="PTHR36115:SF4">
    <property type="entry name" value="MEMBRANE PROTEIN"/>
    <property type="match status" value="1"/>
</dbReference>
<evidence type="ECO:0000313" key="9">
    <source>
        <dbReference type="Proteomes" id="UP001254759"/>
    </source>
</evidence>
<gene>
    <name evidence="8" type="ORF">J2W94_001970</name>
</gene>
<sequence>MTEHRMDAHNPYRTPDGEIVEAPLVHHIQSASKPRRFLNWLIDKLAMLGLMVLAAALIGVFGSDAALEWIDGMNKPTEYAIDFAMVLIYYTAMEGLFGLTIGKLITGTRVVDAEGRRLTFKRALLRSLCRLIPFDALSLLISDDDVRRAWHDSITRTYVVSKPRVEATHDQGATVSDSTTMSST</sequence>
<keyword evidence="3 6" id="KW-0812">Transmembrane</keyword>
<keyword evidence="9" id="KW-1185">Reference proteome</keyword>
<keyword evidence="2" id="KW-1003">Cell membrane</keyword>
<dbReference type="RefSeq" id="WP_310092700.1">
    <property type="nucleotide sequence ID" value="NZ_JAVDTT010000002.1"/>
</dbReference>
<evidence type="ECO:0000256" key="5">
    <source>
        <dbReference type="ARBA" id="ARBA00023136"/>
    </source>
</evidence>
<evidence type="ECO:0000256" key="3">
    <source>
        <dbReference type="ARBA" id="ARBA00022692"/>
    </source>
</evidence>
<evidence type="ECO:0000256" key="6">
    <source>
        <dbReference type="SAM" id="Phobius"/>
    </source>
</evidence>
<dbReference type="PANTHER" id="PTHR36115">
    <property type="entry name" value="PROLINE-RICH ANTIGEN HOMOLOG-RELATED"/>
    <property type="match status" value="1"/>
</dbReference>
<proteinExistence type="predicted"/>
<reference evidence="8 9" key="1">
    <citation type="submission" date="2023-07" db="EMBL/GenBank/DDBJ databases">
        <title>Sorghum-associated microbial communities from plants grown in Nebraska, USA.</title>
        <authorList>
            <person name="Schachtman D."/>
        </authorList>
    </citation>
    <scope>NUCLEOTIDE SEQUENCE [LARGE SCALE GENOMIC DNA]</scope>
    <source>
        <strain evidence="8 9">BE107</strain>
    </source>
</reference>
<dbReference type="Pfam" id="PF06271">
    <property type="entry name" value="RDD"/>
    <property type="match status" value="1"/>
</dbReference>
<evidence type="ECO:0000256" key="1">
    <source>
        <dbReference type="ARBA" id="ARBA00004651"/>
    </source>
</evidence>
<dbReference type="EMBL" id="JAVDTT010000002">
    <property type="protein sequence ID" value="MDR6841685.1"/>
    <property type="molecule type" value="Genomic_DNA"/>
</dbReference>
<keyword evidence="5 6" id="KW-0472">Membrane</keyword>
<accession>A0ABU1RUT5</accession>
<comment type="caution">
    <text evidence="8">The sequence shown here is derived from an EMBL/GenBank/DDBJ whole genome shotgun (WGS) entry which is preliminary data.</text>
</comment>
<dbReference type="InterPro" id="IPR051791">
    <property type="entry name" value="Pra-immunoreactive"/>
</dbReference>
<feature type="domain" description="RDD" evidence="7">
    <location>
        <begin position="35"/>
        <end position="140"/>
    </location>
</feature>
<feature type="transmembrane region" description="Helical" evidence="6">
    <location>
        <begin position="79"/>
        <end position="99"/>
    </location>
</feature>
<dbReference type="InterPro" id="IPR010432">
    <property type="entry name" value="RDD"/>
</dbReference>
<dbReference type="Proteomes" id="UP001254759">
    <property type="component" value="Unassembled WGS sequence"/>
</dbReference>
<evidence type="ECO:0000256" key="2">
    <source>
        <dbReference type="ARBA" id="ARBA00022475"/>
    </source>
</evidence>
<organism evidence="8 9">
    <name type="scientific">Pseudoxanthomonas sacheonensis</name>
    <dbReference type="NCBI Taxonomy" id="443615"/>
    <lineage>
        <taxon>Bacteria</taxon>
        <taxon>Pseudomonadati</taxon>
        <taxon>Pseudomonadota</taxon>
        <taxon>Gammaproteobacteria</taxon>
        <taxon>Lysobacterales</taxon>
        <taxon>Lysobacteraceae</taxon>
        <taxon>Pseudoxanthomonas</taxon>
    </lineage>
</organism>
<feature type="transmembrane region" description="Helical" evidence="6">
    <location>
        <begin position="45"/>
        <end position="67"/>
    </location>
</feature>
<evidence type="ECO:0000256" key="4">
    <source>
        <dbReference type="ARBA" id="ARBA00022989"/>
    </source>
</evidence>
<keyword evidence="4 6" id="KW-1133">Transmembrane helix</keyword>
<evidence type="ECO:0000313" key="8">
    <source>
        <dbReference type="EMBL" id="MDR6841685.1"/>
    </source>
</evidence>
<protein>
    <submittedName>
        <fullName evidence="8">RDD family membrane protein YckC</fullName>
    </submittedName>
</protein>
<evidence type="ECO:0000259" key="7">
    <source>
        <dbReference type="Pfam" id="PF06271"/>
    </source>
</evidence>